<evidence type="ECO:0000259" key="1">
    <source>
        <dbReference type="Pfam" id="PF22551"/>
    </source>
</evidence>
<protein>
    <recommendedName>
        <fullName evidence="1">TY-Chap central domain-containing protein</fullName>
    </recommendedName>
</protein>
<feature type="domain" description="TY-Chap central" evidence="1">
    <location>
        <begin position="14"/>
        <end position="141"/>
    </location>
</feature>
<evidence type="ECO:0000313" key="2">
    <source>
        <dbReference type="EMBL" id="OJX59724.1"/>
    </source>
</evidence>
<dbReference type="EMBL" id="MKVH01000009">
    <property type="protein sequence ID" value="OJX59724.1"/>
    <property type="molecule type" value="Genomic_DNA"/>
</dbReference>
<reference evidence="2 3" key="1">
    <citation type="submission" date="2016-09" db="EMBL/GenBank/DDBJ databases">
        <title>Genome-resolved meta-omics ties microbial dynamics to process performance in biotechnology for thiocyanate degradation.</title>
        <authorList>
            <person name="Kantor R.S."/>
            <person name="Huddy R.J."/>
            <person name="Iyer R."/>
            <person name="Thomas B.C."/>
            <person name="Brown C.T."/>
            <person name="Anantharaman K."/>
            <person name="Tringe S."/>
            <person name="Hettich R.L."/>
            <person name="Harrison S.T."/>
            <person name="Banfield J.F."/>
        </authorList>
    </citation>
    <scope>NUCLEOTIDE SEQUENCE [LARGE SCALE GENOMIC DNA]</scope>
    <source>
        <strain evidence="2">59-99</strain>
    </source>
</reference>
<proteinExistence type="predicted"/>
<dbReference type="STRING" id="1895771.BGO89_05775"/>
<dbReference type="AlphaFoldDB" id="A0A1M3L333"/>
<sequence length="146" mass="15962">MSTPESLIVSTQDTLKRVLADKFPSAIDFGDGSYAIPYGSSSVMIVVRPFTETDTMVEFMAQVVTDATITDELMRWLLRKNVELHFGGFGLLFDDTVVFSYAIPGANLSTNEIEAAITSVSIIADHYDDEIVKMAGGKRVIDATID</sequence>
<comment type="caution">
    <text evidence="2">The sequence shown here is derived from an EMBL/GenBank/DDBJ whole genome shotgun (WGS) entry which is preliminary data.</text>
</comment>
<evidence type="ECO:0000313" key="3">
    <source>
        <dbReference type="Proteomes" id="UP000184233"/>
    </source>
</evidence>
<dbReference type="Gene3D" id="3.30.1460.10">
    <property type="match status" value="1"/>
</dbReference>
<name>A0A1M3L333_9BACT</name>
<dbReference type="SUPFAM" id="SSF69635">
    <property type="entry name" value="Type III secretory system chaperone-like"/>
    <property type="match status" value="1"/>
</dbReference>
<gene>
    <name evidence="2" type="ORF">BGO89_05775</name>
</gene>
<dbReference type="Pfam" id="PF22551">
    <property type="entry name" value="TY-Chap1"/>
    <property type="match status" value="1"/>
</dbReference>
<organism evidence="2 3">
    <name type="scientific">Candidatus Kapaibacterium thiocyanatum</name>
    <dbReference type="NCBI Taxonomy" id="1895771"/>
    <lineage>
        <taxon>Bacteria</taxon>
        <taxon>Pseudomonadati</taxon>
        <taxon>Candidatus Kapaibacteriota</taxon>
        <taxon>Candidatus Kapaibacteriia</taxon>
        <taxon>Candidatus Kapaibacteriales</taxon>
        <taxon>Candidatus Kapaibacteriaceae</taxon>
        <taxon>Candidatus Kapaibacterium</taxon>
    </lineage>
</organism>
<dbReference type="Proteomes" id="UP000184233">
    <property type="component" value="Unassembled WGS sequence"/>
</dbReference>
<accession>A0A1M3L333</accession>
<dbReference type="InterPro" id="IPR054343">
    <property type="entry name" value="TY-Chap_M"/>
</dbReference>